<gene>
    <name evidence="15" type="primary">trmD</name>
    <name evidence="19" type="ORF">OZSIB_4152</name>
</gene>
<dbReference type="PANTHER" id="PTHR46417">
    <property type="entry name" value="TRNA (GUANINE-N(1)-)-METHYLTRANSFERASE"/>
    <property type="match status" value="1"/>
</dbReference>
<accession>A0A367ZNQ7</accession>
<evidence type="ECO:0000256" key="1">
    <source>
        <dbReference type="ARBA" id="ARBA00002634"/>
    </source>
</evidence>
<dbReference type="InterPro" id="IPR029028">
    <property type="entry name" value="Alpha/beta_knot_MTases"/>
</dbReference>
<evidence type="ECO:0000256" key="14">
    <source>
        <dbReference type="ARBA" id="ARBA00047783"/>
    </source>
</evidence>
<evidence type="ECO:0000256" key="12">
    <source>
        <dbReference type="ARBA" id="ARBA00029736"/>
    </source>
</evidence>
<evidence type="ECO:0000256" key="4">
    <source>
        <dbReference type="ARBA" id="ARBA00011738"/>
    </source>
</evidence>
<dbReference type="Pfam" id="PF01746">
    <property type="entry name" value="tRNA_m1G_MT"/>
    <property type="match status" value="1"/>
</dbReference>
<dbReference type="EC" id="2.1.1.228" evidence="5 15"/>
<dbReference type="InterPro" id="IPR002649">
    <property type="entry name" value="tRNA_m1G_MeTrfase_TrmD"/>
</dbReference>
<keyword evidence="7 15" id="KW-0963">Cytoplasm</keyword>
<dbReference type="PANTHER" id="PTHR46417:SF1">
    <property type="entry name" value="TRNA (GUANINE-N(1)-)-METHYLTRANSFERASE"/>
    <property type="match status" value="1"/>
</dbReference>
<organism evidence="19 20">
    <name type="scientific">Candidatus Ozemobacter sibiricus</name>
    <dbReference type="NCBI Taxonomy" id="2268124"/>
    <lineage>
        <taxon>Bacteria</taxon>
        <taxon>Candidatus Ozemobacteria</taxon>
        <taxon>Candidatus Ozemobacterales</taxon>
        <taxon>Candidatus Ozemobacteraceae</taxon>
        <taxon>Candidatus Ozemobacter</taxon>
    </lineage>
</organism>
<dbReference type="HAMAP" id="MF_00605">
    <property type="entry name" value="TrmD"/>
    <property type="match status" value="1"/>
</dbReference>
<evidence type="ECO:0000313" key="20">
    <source>
        <dbReference type="Proteomes" id="UP000252355"/>
    </source>
</evidence>
<dbReference type="NCBIfam" id="TIGR00088">
    <property type="entry name" value="trmD"/>
    <property type="match status" value="1"/>
</dbReference>
<keyword evidence="10 15" id="KW-0949">S-adenosyl-L-methionine</keyword>
<comment type="similarity">
    <text evidence="3 15 17">Belongs to the RNA methyltransferase TrmD family.</text>
</comment>
<protein>
    <recommendedName>
        <fullName evidence="6 15">tRNA (guanine-N(1)-)-methyltransferase</fullName>
        <ecNumber evidence="5 15">2.1.1.228</ecNumber>
    </recommendedName>
    <alternativeName>
        <fullName evidence="12 15">M1G-methyltransferase</fullName>
    </alternativeName>
    <alternativeName>
        <fullName evidence="13 15">tRNA [GM37] methyltransferase</fullName>
    </alternativeName>
</protein>
<feature type="binding site" evidence="15 16">
    <location>
        <position position="112"/>
    </location>
    <ligand>
        <name>S-adenosyl-L-methionine</name>
        <dbReference type="ChEBI" id="CHEBI:59789"/>
    </ligand>
</feature>
<dbReference type="PIRSF" id="PIRSF000386">
    <property type="entry name" value="tRNA_mtase"/>
    <property type="match status" value="1"/>
</dbReference>
<evidence type="ECO:0000256" key="9">
    <source>
        <dbReference type="ARBA" id="ARBA00022679"/>
    </source>
</evidence>
<evidence type="ECO:0000256" key="13">
    <source>
        <dbReference type="ARBA" id="ARBA00033392"/>
    </source>
</evidence>
<dbReference type="CDD" id="cd18080">
    <property type="entry name" value="TrmD-like"/>
    <property type="match status" value="1"/>
</dbReference>
<evidence type="ECO:0000256" key="5">
    <source>
        <dbReference type="ARBA" id="ARBA00012807"/>
    </source>
</evidence>
<comment type="subcellular location">
    <subcellularLocation>
        <location evidence="2 15 17">Cytoplasm</location>
    </subcellularLocation>
</comment>
<comment type="function">
    <text evidence="1 15 17">Specifically methylates guanosine-37 in various tRNAs.</text>
</comment>
<dbReference type="InterPro" id="IPR023148">
    <property type="entry name" value="tRNA_m1G_MeTrfase_C_sf"/>
</dbReference>
<evidence type="ECO:0000256" key="15">
    <source>
        <dbReference type="HAMAP-Rule" id="MF_00605"/>
    </source>
</evidence>
<evidence type="ECO:0000256" key="17">
    <source>
        <dbReference type="RuleBase" id="RU003464"/>
    </source>
</evidence>
<evidence type="ECO:0000313" key="19">
    <source>
        <dbReference type="EMBL" id="RCK79680.1"/>
    </source>
</evidence>
<evidence type="ECO:0000256" key="16">
    <source>
        <dbReference type="PIRSR" id="PIRSR000386-1"/>
    </source>
</evidence>
<sequence>MRIDILTLLPATFTGVFDESILGAARRNGLIDIRIHPFRPYGEGRHRTVDDTPFGGGPGMVLKPGPLAAALADLRKDGPPAPVIGLTPQGHVFDQTMARELARLPRVILVCGRYEGFDERILPEFDLQISIGDYVLTGGEFPAMVVVDALSRMIPGTVGDPDSVREDSFFDGTLDHPQYTRPAIWQERAIPAVLRDGHHSRIADWRRGEALWRTVAHRPDLFRQLALSSRDRALLQDALANHSQSIPDKGA</sequence>
<keyword evidence="11 15" id="KW-0819">tRNA processing</keyword>
<reference evidence="19 20" key="1">
    <citation type="submission" date="2018-05" db="EMBL/GenBank/DDBJ databases">
        <title>A metagenomic window into the 2 km-deep terrestrial subsurface aquifer revealed taxonomically and functionally diverse microbial community comprising novel uncultured bacterial lineages.</title>
        <authorList>
            <person name="Kadnikov V.V."/>
            <person name="Mardanov A.V."/>
            <person name="Beletsky A.V."/>
            <person name="Banks D."/>
            <person name="Pimenov N.V."/>
            <person name="Frank Y.A."/>
            <person name="Karnachuk O.V."/>
            <person name="Ravin N.V."/>
        </authorList>
    </citation>
    <scope>NUCLEOTIDE SEQUENCE [LARGE SCALE GENOMIC DNA]</scope>
    <source>
        <strain evidence="19">BY5</strain>
    </source>
</reference>
<feature type="binding site" evidence="15 16">
    <location>
        <begin position="131"/>
        <end position="136"/>
    </location>
    <ligand>
        <name>S-adenosyl-L-methionine</name>
        <dbReference type="ChEBI" id="CHEBI:59789"/>
    </ligand>
</feature>
<dbReference type="Gene3D" id="3.40.1280.10">
    <property type="match status" value="1"/>
</dbReference>
<dbReference type="GO" id="GO:0002939">
    <property type="term" value="P:tRNA N1-guanine methylation"/>
    <property type="evidence" value="ECO:0007669"/>
    <property type="project" value="TreeGrafter"/>
</dbReference>
<dbReference type="SUPFAM" id="SSF75217">
    <property type="entry name" value="alpha/beta knot"/>
    <property type="match status" value="1"/>
</dbReference>
<dbReference type="NCBIfam" id="NF000648">
    <property type="entry name" value="PRK00026.1"/>
    <property type="match status" value="1"/>
</dbReference>
<proteinExistence type="inferred from homology"/>
<evidence type="ECO:0000256" key="10">
    <source>
        <dbReference type="ARBA" id="ARBA00022691"/>
    </source>
</evidence>
<evidence type="ECO:0000256" key="7">
    <source>
        <dbReference type="ARBA" id="ARBA00022490"/>
    </source>
</evidence>
<dbReference type="GO" id="GO:0052906">
    <property type="term" value="F:tRNA (guanine(37)-N1)-methyltransferase activity"/>
    <property type="evidence" value="ECO:0007669"/>
    <property type="project" value="UniProtKB-UniRule"/>
</dbReference>
<comment type="subunit">
    <text evidence="4 15 17">Homodimer.</text>
</comment>
<keyword evidence="8 15" id="KW-0489">Methyltransferase</keyword>
<dbReference type="AlphaFoldDB" id="A0A367ZNQ7"/>
<evidence type="ECO:0000256" key="2">
    <source>
        <dbReference type="ARBA" id="ARBA00004496"/>
    </source>
</evidence>
<keyword evidence="9 15" id="KW-0808">Transferase</keyword>
<evidence type="ECO:0000259" key="18">
    <source>
        <dbReference type="Pfam" id="PF01746"/>
    </source>
</evidence>
<feature type="domain" description="tRNA methyltransferase TRMD/TRM10-type" evidence="18">
    <location>
        <begin position="1"/>
        <end position="224"/>
    </location>
</feature>
<evidence type="ECO:0000256" key="8">
    <source>
        <dbReference type="ARBA" id="ARBA00022603"/>
    </source>
</evidence>
<evidence type="ECO:0000256" key="11">
    <source>
        <dbReference type="ARBA" id="ARBA00022694"/>
    </source>
</evidence>
<dbReference type="Proteomes" id="UP000252355">
    <property type="component" value="Unassembled WGS sequence"/>
</dbReference>
<dbReference type="InterPro" id="IPR016009">
    <property type="entry name" value="tRNA_MeTrfase_TRMD/TRM10"/>
</dbReference>
<dbReference type="EMBL" id="QOQW01000011">
    <property type="protein sequence ID" value="RCK79680.1"/>
    <property type="molecule type" value="Genomic_DNA"/>
</dbReference>
<comment type="catalytic activity">
    <reaction evidence="14 15 17">
        <text>guanosine(37) in tRNA + S-adenosyl-L-methionine = N(1)-methylguanosine(37) in tRNA + S-adenosyl-L-homocysteine + H(+)</text>
        <dbReference type="Rhea" id="RHEA:36899"/>
        <dbReference type="Rhea" id="RHEA-COMP:10145"/>
        <dbReference type="Rhea" id="RHEA-COMP:10147"/>
        <dbReference type="ChEBI" id="CHEBI:15378"/>
        <dbReference type="ChEBI" id="CHEBI:57856"/>
        <dbReference type="ChEBI" id="CHEBI:59789"/>
        <dbReference type="ChEBI" id="CHEBI:73542"/>
        <dbReference type="ChEBI" id="CHEBI:74269"/>
        <dbReference type="EC" id="2.1.1.228"/>
    </reaction>
</comment>
<dbReference type="GO" id="GO:0005829">
    <property type="term" value="C:cytosol"/>
    <property type="evidence" value="ECO:0007669"/>
    <property type="project" value="TreeGrafter"/>
</dbReference>
<name>A0A367ZNQ7_9BACT</name>
<dbReference type="Gene3D" id="1.10.1270.20">
    <property type="entry name" value="tRNA(m1g37)methyltransferase, domain 2"/>
    <property type="match status" value="1"/>
</dbReference>
<evidence type="ECO:0000256" key="6">
    <source>
        <dbReference type="ARBA" id="ARBA00014679"/>
    </source>
</evidence>
<evidence type="ECO:0000256" key="3">
    <source>
        <dbReference type="ARBA" id="ARBA00007630"/>
    </source>
</evidence>
<dbReference type="InterPro" id="IPR029026">
    <property type="entry name" value="tRNA_m1G_MTases_N"/>
</dbReference>
<comment type="caution">
    <text evidence="19">The sequence shown here is derived from an EMBL/GenBank/DDBJ whole genome shotgun (WGS) entry which is preliminary data.</text>
</comment>